<keyword evidence="2" id="KW-1185">Reference proteome</keyword>
<dbReference type="EMBL" id="CAMKVN010025149">
    <property type="protein sequence ID" value="CAI2200700.1"/>
    <property type="molecule type" value="Genomic_DNA"/>
</dbReference>
<dbReference type="Proteomes" id="UP001153678">
    <property type="component" value="Unassembled WGS sequence"/>
</dbReference>
<evidence type="ECO:0000313" key="2">
    <source>
        <dbReference type="Proteomes" id="UP001153678"/>
    </source>
</evidence>
<evidence type="ECO:0000313" key="1">
    <source>
        <dbReference type="EMBL" id="CAI2200700.1"/>
    </source>
</evidence>
<name>A0A9W4TDC6_9GLOM</name>
<reference evidence="1" key="1">
    <citation type="submission" date="2022-08" db="EMBL/GenBank/DDBJ databases">
        <authorList>
            <person name="Kallberg Y."/>
            <person name="Tangrot J."/>
            <person name="Rosling A."/>
        </authorList>
    </citation>
    <scope>NUCLEOTIDE SEQUENCE</scope>
    <source>
        <strain evidence="1">Wild A</strain>
    </source>
</reference>
<organism evidence="1 2">
    <name type="scientific">Funneliformis geosporum</name>
    <dbReference type="NCBI Taxonomy" id="1117311"/>
    <lineage>
        <taxon>Eukaryota</taxon>
        <taxon>Fungi</taxon>
        <taxon>Fungi incertae sedis</taxon>
        <taxon>Mucoromycota</taxon>
        <taxon>Glomeromycotina</taxon>
        <taxon>Glomeromycetes</taxon>
        <taxon>Glomerales</taxon>
        <taxon>Glomeraceae</taxon>
        <taxon>Funneliformis</taxon>
    </lineage>
</organism>
<proteinExistence type="predicted"/>
<sequence length="82" mass="9209">MTIEFKNKTGGLITVVLKDSSTKKYLLRIDIINGGIGNFDTHAGSFLAHITLNNRKHWETAVSDGNHYRVDGYIVTSHHEIQ</sequence>
<feature type="non-terminal residue" evidence="1">
    <location>
        <position position="82"/>
    </location>
</feature>
<comment type="caution">
    <text evidence="1">The sequence shown here is derived from an EMBL/GenBank/DDBJ whole genome shotgun (WGS) entry which is preliminary data.</text>
</comment>
<accession>A0A9W4TDC6</accession>
<gene>
    <name evidence="1" type="ORF">FWILDA_LOCUS19697</name>
</gene>
<protein>
    <submittedName>
        <fullName evidence="1">7021_t:CDS:1</fullName>
    </submittedName>
</protein>
<dbReference type="AlphaFoldDB" id="A0A9W4TDC6"/>